<dbReference type="PROSITE" id="PS00675">
    <property type="entry name" value="SIGMA54_INTERACT_1"/>
    <property type="match status" value="1"/>
</dbReference>
<dbReference type="CDD" id="cd00009">
    <property type="entry name" value="AAA"/>
    <property type="match status" value="1"/>
</dbReference>
<dbReference type="OrthoDB" id="9804019at2"/>
<dbReference type="EMBL" id="CP015136">
    <property type="protein sequence ID" value="AMY08995.1"/>
    <property type="molecule type" value="Genomic_DNA"/>
</dbReference>
<dbReference type="Gene3D" id="3.40.50.300">
    <property type="entry name" value="P-loop containing nucleotide triphosphate hydrolases"/>
    <property type="match status" value="1"/>
</dbReference>
<gene>
    <name evidence="7" type="primary">fhlA_2</name>
    <name evidence="7" type="ORF">LuPra_02203</name>
</gene>
<keyword evidence="7" id="KW-0456">Lyase</keyword>
<name>A0A143PKA0_LUTPR</name>
<dbReference type="STRING" id="1855912.LuPra_02203"/>
<proteinExistence type="predicted"/>
<protein>
    <submittedName>
        <fullName evidence="7">Formate hydrogenlyase transcriptional activator</fullName>
    </submittedName>
</protein>
<dbReference type="Proteomes" id="UP000076079">
    <property type="component" value="Chromosome"/>
</dbReference>
<evidence type="ECO:0000256" key="4">
    <source>
        <dbReference type="ARBA" id="ARBA00023125"/>
    </source>
</evidence>
<dbReference type="InterPro" id="IPR009057">
    <property type="entry name" value="Homeodomain-like_sf"/>
</dbReference>
<dbReference type="GO" id="GO:0005524">
    <property type="term" value="F:ATP binding"/>
    <property type="evidence" value="ECO:0007669"/>
    <property type="project" value="UniProtKB-KW"/>
</dbReference>
<evidence type="ECO:0000256" key="5">
    <source>
        <dbReference type="ARBA" id="ARBA00023163"/>
    </source>
</evidence>
<dbReference type="Gene3D" id="1.10.10.60">
    <property type="entry name" value="Homeodomain-like"/>
    <property type="match status" value="1"/>
</dbReference>
<reference evidence="8" key="2">
    <citation type="submission" date="2016-04" db="EMBL/GenBank/DDBJ databases">
        <title>First Complete Genome Sequence of a Subdivision 6 Acidobacterium.</title>
        <authorList>
            <person name="Huang S."/>
            <person name="Vieira S."/>
            <person name="Bunk B."/>
            <person name="Riedel T."/>
            <person name="Sproeer C."/>
            <person name="Overmann J."/>
        </authorList>
    </citation>
    <scope>NUCLEOTIDE SEQUENCE [LARGE SCALE GENOMIC DNA]</scope>
    <source>
        <strain evidence="8">DSM 100886 HEG_-6_39</strain>
    </source>
</reference>
<dbReference type="RefSeq" id="WP_110170775.1">
    <property type="nucleotide sequence ID" value="NZ_CP015136.1"/>
</dbReference>
<dbReference type="Pfam" id="PF25601">
    <property type="entry name" value="AAA_lid_14"/>
    <property type="match status" value="1"/>
</dbReference>
<organism evidence="7 8">
    <name type="scientific">Luteitalea pratensis</name>
    <dbReference type="NCBI Taxonomy" id="1855912"/>
    <lineage>
        <taxon>Bacteria</taxon>
        <taxon>Pseudomonadati</taxon>
        <taxon>Acidobacteriota</taxon>
        <taxon>Vicinamibacteria</taxon>
        <taxon>Vicinamibacterales</taxon>
        <taxon>Vicinamibacteraceae</taxon>
        <taxon>Luteitalea</taxon>
    </lineage>
</organism>
<dbReference type="Pfam" id="PF00158">
    <property type="entry name" value="Sigma54_activat"/>
    <property type="match status" value="1"/>
</dbReference>
<keyword evidence="1" id="KW-0547">Nucleotide-binding</keyword>
<dbReference type="PANTHER" id="PTHR32071:SF117">
    <property type="entry name" value="PTS-DEPENDENT DIHYDROXYACETONE KINASE OPERON REGULATORY PROTEIN-RELATED"/>
    <property type="match status" value="1"/>
</dbReference>
<dbReference type="InterPro" id="IPR002197">
    <property type="entry name" value="HTH_Fis"/>
</dbReference>
<dbReference type="InterPro" id="IPR002078">
    <property type="entry name" value="Sigma_54_int"/>
</dbReference>
<evidence type="ECO:0000256" key="2">
    <source>
        <dbReference type="ARBA" id="ARBA00022840"/>
    </source>
</evidence>
<dbReference type="SUPFAM" id="SSF46689">
    <property type="entry name" value="Homeodomain-like"/>
    <property type="match status" value="1"/>
</dbReference>
<evidence type="ECO:0000256" key="3">
    <source>
        <dbReference type="ARBA" id="ARBA00023015"/>
    </source>
</evidence>
<dbReference type="FunFam" id="3.40.50.300:FF:000006">
    <property type="entry name" value="DNA-binding transcriptional regulator NtrC"/>
    <property type="match status" value="1"/>
</dbReference>
<dbReference type="InterPro" id="IPR025944">
    <property type="entry name" value="Sigma_54_int_dom_CS"/>
</dbReference>
<dbReference type="PROSITE" id="PS50045">
    <property type="entry name" value="SIGMA54_INTERACT_4"/>
    <property type="match status" value="1"/>
</dbReference>
<accession>A0A143PKA0</accession>
<dbReference type="InterPro" id="IPR025662">
    <property type="entry name" value="Sigma_54_int_dom_ATP-bd_1"/>
</dbReference>
<dbReference type="GO" id="GO:0016829">
    <property type="term" value="F:lyase activity"/>
    <property type="evidence" value="ECO:0007669"/>
    <property type="project" value="UniProtKB-KW"/>
</dbReference>
<reference evidence="7 8" key="1">
    <citation type="journal article" date="2016" name="Genome Announc.">
        <title>First Complete Genome Sequence of a Subdivision 6 Acidobacterium Strain.</title>
        <authorList>
            <person name="Huang S."/>
            <person name="Vieira S."/>
            <person name="Bunk B."/>
            <person name="Riedel T."/>
            <person name="Sproer C."/>
            <person name="Overmann J."/>
        </authorList>
    </citation>
    <scope>NUCLEOTIDE SEQUENCE [LARGE SCALE GENOMIC DNA]</scope>
    <source>
        <strain evidence="8">DSM 100886 HEG_-6_39</strain>
    </source>
</reference>
<evidence type="ECO:0000313" key="8">
    <source>
        <dbReference type="Proteomes" id="UP000076079"/>
    </source>
</evidence>
<dbReference type="SUPFAM" id="SSF52540">
    <property type="entry name" value="P-loop containing nucleoside triphosphate hydrolases"/>
    <property type="match status" value="1"/>
</dbReference>
<keyword evidence="8" id="KW-1185">Reference proteome</keyword>
<keyword evidence="3" id="KW-0805">Transcription regulation</keyword>
<dbReference type="GO" id="GO:0043565">
    <property type="term" value="F:sequence-specific DNA binding"/>
    <property type="evidence" value="ECO:0007669"/>
    <property type="project" value="InterPro"/>
</dbReference>
<keyword evidence="4" id="KW-0238">DNA-binding</keyword>
<dbReference type="InterPro" id="IPR058031">
    <property type="entry name" value="AAA_lid_NorR"/>
</dbReference>
<dbReference type="PROSITE" id="PS00688">
    <property type="entry name" value="SIGMA54_INTERACT_3"/>
    <property type="match status" value="1"/>
</dbReference>
<dbReference type="PANTHER" id="PTHR32071">
    <property type="entry name" value="TRANSCRIPTIONAL REGULATORY PROTEIN"/>
    <property type="match status" value="1"/>
</dbReference>
<dbReference type="Gene3D" id="1.10.8.60">
    <property type="match status" value="1"/>
</dbReference>
<dbReference type="InterPro" id="IPR027417">
    <property type="entry name" value="P-loop_NTPase"/>
</dbReference>
<dbReference type="Pfam" id="PF02954">
    <property type="entry name" value="HTH_8"/>
    <property type="match status" value="1"/>
</dbReference>
<dbReference type="GO" id="GO:0006355">
    <property type="term" value="P:regulation of DNA-templated transcription"/>
    <property type="evidence" value="ECO:0007669"/>
    <property type="project" value="InterPro"/>
</dbReference>
<dbReference type="InterPro" id="IPR003593">
    <property type="entry name" value="AAA+_ATPase"/>
</dbReference>
<sequence length="385" mass="41972">MPSFDPYPGEATTEALDDVGHRLQANHDVQAAAAAQLAEVTRQRDAALAEVAQLRAQVRHPPWDLGRAGSGGGSLAVVGRSAAIQRVLGLADQVAPTNATVLLTGETGTGKERFATLIHESSPRARRPMVRVNCSAIPTALIESELFGREKGAYTGALSKQIGRFEVANGSTLFLDEVGDLPLDVQVKLLRVLQERTIERLGSPRPIDVDVRIIAATNRDLAEAVRSETFRSDLYYRLNVFPIEVPPLRERREDIPLLVDEIVEEIGEAMGKRFDAVARRSLEDLQQADWPGNVRELRNVLERAMILSPGPILHVDVAAATPLFGRGAANAFSSSLLADVDRDHILRVLDQAGWRIKGPGSASVRLGLKPSTLYFRMKKLGISRP</sequence>
<keyword evidence="2" id="KW-0067">ATP-binding</keyword>
<evidence type="ECO:0000256" key="1">
    <source>
        <dbReference type="ARBA" id="ARBA00022741"/>
    </source>
</evidence>
<dbReference type="AlphaFoldDB" id="A0A143PKA0"/>
<evidence type="ECO:0000313" key="7">
    <source>
        <dbReference type="EMBL" id="AMY08995.1"/>
    </source>
</evidence>
<evidence type="ECO:0000259" key="6">
    <source>
        <dbReference type="PROSITE" id="PS50045"/>
    </source>
</evidence>
<dbReference type="KEGG" id="abac:LuPra_02203"/>
<feature type="domain" description="Sigma-54 factor interaction" evidence="6">
    <location>
        <begin position="77"/>
        <end position="306"/>
    </location>
</feature>
<keyword evidence="5" id="KW-0804">Transcription</keyword>
<dbReference type="SMART" id="SM00382">
    <property type="entry name" value="AAA"/>
    <property type="match status" value="1"/>
</dbReference>